<feature type="non-terminal residue" evidence="1">
    <location>
        <position position="1"/>
    </location>
</feature>
<dbReference type="AlphaFoldDB" id="A0AA38FK84"/>
<dbReference type="Proteomes" id="UP000824469">
    <property type="component" value="Unassembled WGS sequence"/>
</dbReference>
<evidence type="ECO:0000313" key="2">
    <source>
        <dbReference type="Proteomes" id="UP000824469"/>
    </source>
</evidence>
<dbReference type="PANTHER" id="PTHR35124">
    <property type="entry name" value="CYTOCHROME P450 FAMILY PROTEIN"/>
    <property type="match status" value="1"/>
</dbReference>
<name>A0AA38FK84_TAXCH</name>
<feature type="non-terminal residue" evidence="1">
    <location>
        <position position="85"/>
    </location>
</feature>
<dbReference type="PANTHER" id="PTHR35124:SF1">
    <property type="entry name" value="CYTOCHROME P450 FAMILY PROTEIN"/>
    <property type="match status" value="1"/>
</dbReference>
<accession>A0AA38FK84</accession>
<reference evidence="1 2" key="1">
    <citation type="journal article" date="2021" name="Nat. Plants">
        <title>The Taxus genome provides insights into paclitaxel biosynthesis.</title>
        <authorList>
            <person name="Xiong X."/>
            <person name="Gou J."/>
            <person name="Liao Q."/>
            <person name="Li Y."/>
            <person name="Zhou Q."/>
            <person name="Bi G."/>
            <person name="Li C."/>
            <person name="Du R."/>
            <person name="Wang X."/>
            <person name="Sun T."/>
            <person name="Guo L."/>
            <person name="Liang H."/>
            <person name="Lu P."/>
            <person name="Wu Y."/>
            <person name="Zhang Z."/>
            <person name="Ro D.K."/>
            <person name="Shang Y."/>
            <person name="Huang S."/>
            <person name="Yan J."/>
        </authorList>
    </citation>
    <scope>NUCLEOTIDE SEQUENCE [LARGE SCALE GENOMIC DNA]</scope>
    <source>
        <strain evidence="1">Ta-2019</strain>
    </source>
</reference>
<organism evidence="1 2">
    <name type="scientific">Taxus chinensis</name>
    <name type="common">Chinese yew</name>
    <name type="synonym">Taxus wallichiana var. chinensis</name>
    <dbReference type="NCBI Taxonomy" id="29808"/>
    <lineage>
        <taxon>Eukaryota</taxon>
        <taxon>Viridiplantae</taxon>
        <taxon>Streptophyta</taxon>
        <taxon>Embryophyta</taxon>
        <taxon>Tracheophyta</taxon>
        <taxon>Spermatophyta</taxon>
        <taxon>Pinopsida</taxon>
        <taxon>Pinidae</taxon>
        <taxon>Conifers II</taxon>
        <taxon>Cupressales</taxon>
        <taxon>Taxaceae</taxon>
        <taxon>Taxus</taxon>
    </lineage>
</organism>
<gene>
    <name evidence="1" type="ORF">KI387_009846</name>
</gene>
<protein>
    <submittedName>
        <fullName evidence="1">Uncharacterized protein</fullName>
    </submittedName>
</protein>
<evidence type="ECO:0000313" key="1">
    <source>
        <dbReference type="EMBL" id="KAH9305442.1"/>
    </source>
</evidence>
<sequence>GVHSLSNDGFRDMLRSFFAGEKVPDVMIMNSGLHDGVYWKNTGLFAGGAEMTADFWNSVMESVERRGLRRPVFVYRTTIATGGYA</sequence>
<proteinExistence type="predicted"/>
<keyword evidence="2" id="KW-1185">Reference proteome</keyword>
<comment type="caution">
    <text evidence="1">The sequence shown here is derived from an EMBL/GenBank/DDBJ whole genome shotgun (WGS) entry which is preliminary data.</text>
</comment>
<dbReference type="EMBL" id="JAHRHJ020000008">
    <property type="protein sequence ID" value="KAH9305442.1"/>
    <property type="molecule type" value="Genomic_DNA"/>
</dbReference>